<protein>
    <recommendedName>
        <fullName evidence="4">DUF2484 family protein</fullName>
    </recommendedName>
</protein>
<evidence type="ECO:0000313" key="3">
    <source>
        <dbReference type="Proteomes" id="UP000576152"/>
    </source>
</evidence>
<keyword evidence="1" id="KW-1133">Transmembrane helix</keyword>
<evidence type="ECO:0008006" key="4">
    <source>
        <dbReference type="Google" id="ProtNLM"/>
    </source>
</evidence>
<accession>A0ABR6HQW8</accession>
<evidence type="ECO:0000313" key="2">
    <source>
        <dbReference type="EMBL" id="MBB3712944.1"/>
    </source>
</evidence>
<keyword evidence="3" id="KW-1185">Reference proteome</keyword>
<feature type="transmembrane region" description="Helical" evidence="1">
    <location>
        <begin position="6"/>
        <end position="24"/>
    </location>
</feature>
<gene>
    <name evidence="2" type="ORF">FHS00_002542</name>
</gene>
<organism evidence="2 3">
    <name type="scientific">Limimaricola variabilis</name>
    <dbReference type="NCBI Taxonomy" id="1492771"/>
    <lineage>
        <taxon>Bacteria</taxon>
        <taxon>Pseudomonadati</taxon>
        <taxon>Pseudomonadota</taxon>
        <taxon>Alphaproteobacteria</taxon>
        <taxon>Rhodobacterales</taxon>
        <taxon>Paracoccaceae</taxon>
        <taxon>Limimaricola</taxon>
    </lineage>
</organism>
<reference evidence="2 3" key="1">
    <citation type="submission" date="2020-08" db="EMBL/GenBank/DDBJ databases">
        <title>Genomic Encyclopedia of Type Strains, Phase III (KMG-III): the genomes of soil and plant-associated and newly described type strains.</title>
        <authorList>
            <person name="Whitman W."/>
        </authorList>
    </citation>
    <scope>NUCLEOTIDE SEQUENCE [LARGE SCALE GENOMIC DNA]</scope>
    <source>
        <strain evidence="2 3">CECT 8572</strain>
    </source>
</reference>
<comment type="caution">
    <text evidence="2">The sequence shown here is derived from an EMBL/GenBank/DDBJ whole genome shotgun (WGS) entry which is preliminary data.</text>
</comment>
<dbReference type="Proteomes" id="UP000576152">
    <property type="component" value="Unassembled WGS sequence"/>
</dbReference>
<name>A0ABR6HQW8_9RHOB</name>
<dbReference type="InterPro" id="IPR018919">
    <property type="entry name" value="DUF2484"/>
</dbReference>
<dbReference type="RefSeq" id="WP_183474213.1">
    <property type="nucleotide sequence ID" value="NZ_JACIBX010000009.1"/>
</dbReference>
<keyword evidence="1" id="KW-0472">Membrane</keyword>
<dbReference type="Pfam" id="PF10658">
    <property type="entry name" value="DUF2484"/>
    <property type="match status" value="1"/>
</dbReference>
<keyword evidence="1" id="KW-0812">Transmembrane</keyword>
<dbReference type="EMBL" id="JACIBX010000009">
    <property type="protein sequence ID" value="MBB3712944.1"/>
    <property type="molecule type" value="Genomic_DNA"/>
</dbReference>
<sequence length="78" mass="8169">MSGAQLWPLAMAALWLIAANILAMRPAQDGRHGRSAALVATGVPLLGWTTFALGPVAGVALFALGAAMLRWRLTTERA</sequence>
<proteinExistence type="predicted"/>
<evidence type="ECO:0000256" key="1">
    <source>
        <dbReference type="SAM" id="Phobius"/>
    </source>
</evidence>
<feature type="transmembrane region" description="Helical" evidence="1">
    <location>
        <begin position="36"/>
        <end position="69"/>
    </location>
</feature>